<protein>
    <submittedName>
        <fullName evidence="2">Uncharacterized protein</fullName>
    </submittedName>
</protein>
<feature type="region of interest" description="Disordered" evidence="1">
    <location>
        <begin position="30"/>
        <end position="61"/>
    </location>
</feature>
<gene>
    <name evidence="2" type="ORF">SAMN05216212_2532</name>
</gene>
<evidence type="ECO:0000256" key="1">
    <source>
        <dbReference type="SAM" id="MobiDB-lite"/>
    </source>
</evidence>
<sequence length="61" mass="6866">MRFLVELAFTTVTPFTVDAESEAELRKLIEEGGSSNPLFLQPDGDPRPQPPQLQRVKPLEE</sequence>
<accession>A0A1G9CJG4</accession>
<evidence type="ECO:0000313" key="3">
    <source>
        <dbReference type="Proteomes" id="UP000199305"/>
    </source>
</evidence>
<proteinExistence type="predicted"/>
<dbReference type="EMBL" id="FNFH01000005">
    <property type="protein sequence ID" value="SDK51758.1"/>
    <property type="molecule type" value="Genomic_DNA"/>
</dbReference>
<dbReference type="AlphaFoldDB" id="A0A1G9CJG4"/>
<keyword evidence="3" id="KW-1185">Reference proteome</keyword>
<name>A0A1G9CJG4_9GAMM</name>
<dbReference type="Proteomes" id="UP000199305">
    <property type="component" value="Unassembled WGS sequence"/>
</dbReference>
<dbReference type="STRING" id="658219.SAMN05216212_2532"/>
<reference evidence="3" key="1">
    <citation type="submission" date="2016-10" db="EMBL/GenBank/DDBJ databases">
        <authorList>
            <person name="Varghese N."/>
            <person name="Submissions S."/>
        </authorList>
    </citation>
    <scope>NUCLEOTIDE SEQUENCE [LARGE SCALE GENOMIC DNA]</scope>
    <source>
        <strain evidence="3">CGMCC 1.10658</strain>
    </source>
</reference>
<evidence type="ECO:0000313" key="2">
    <source>
        <dbReference type="EMBL" id="SDK51758.1"/>
    </source>
</evidence>
<organism evidence="2 3">
    <name type="scientific">Microbulbifer yueqingensis</name>
    <dbReference type="NCBI Taxonomy" id="658219"/>
    <lineage>
        <taxon>Bacteria</taxon>
        <taxon>Pseudomonadati</taxon>
        <taxon>Pseudomonadota</taxon>
        <taxon>Gammaproteobacteria</taxon>
        <taxon>Cellvibrionales</taxon>
        <taxon>Microbulbiferaceae</taxon>
        <taxon>Microbulbifer</taxon>
    </lineage>
</organism>